<name>A0ABQ0Q2Y8_9PROT</name>
<dbReference type="EMBL" id="BAPV01000012">
    <property type="protein sequence ID" value="GBQ88894.1"/>
    <property type="molecule type" value="Genomic_DNA"/>
</dbReference>
<feature type="region of interest" description="Disordered" evidence="1">
    <location>
        <begin position="49"/>
        <end position="72"/>
    </location>
</feature>
<evidence type="ECO:0000313" key="2">
    <source>
        <dbReference type="EMBL" id="GBQ88894.1"/>
    </source>
</evidence>
<accession>A0ABQ0Q2Y8</accession>
<comment type="caution">
    <text evidence="2">The sequence shown here is derived from an EMBL/GenBank/DDBJ whole genome shotgun (WGS) entry which is preliminary data.</text>
</comment>
<evidence type="ECO:0000256" key="1">
    <source>
        <dbReference type="SAM" id="MobiDB-lite"/>
    </source>
</evidence>
<protein>
    <submittedName>
        <fullName evidence="2">Uncharacterized protein</fullName>
    </submittedName>
</protein>
<organism evidence="2 3">
    <name type="scientific">Asaia krungthepensis NRIC 0535</name>
    <dbReference type="NCBI Taxonomy" id="1307925"/>
    <lineage>
        <taxon>Bacteria</taxon>
        <taxon>Pseudomonadati</taxon>
        <taxon>Pseudomonadota</taxon>
        <taxon>Alphaproteobacteria</taxon>
        <taxon>Acetobacterales</taxon>
        <taxon>Acetobacteraceae</taxon>
        <taxon>Asaia</taxon>
    </lineage>
</organism>
<reference evidence="2" key="1">
    <citation type="submission" date="2013-04" db="EMBL/GenBank/DDBJ databases">
        <title>The genome sequencing project of 58 acetic acid bacteria.</title>
        <authorList>
            <person name="Okamoto-Kainuma A."/>
            <person name="Ishikawa M."/>
            <person name="Umino S."/>
            <person name="Koizumi Y."/>
            <person name="Shiwa Y."/>
            <person name="Yoshikawa H."/>
            <person name="Matsutani M."/>
            <person name="Matsushita K."/>
        </authorList>
    </citation>
    <scope>NUCLEOTIDE SEQUENCE</scope>
    <source>
        <strain evidence="2">NRIC 0535</strain>
    </source>
</reference>
<dbReference type="RefSeq" id="WP_264815508.1">
    <property type="nucleotide sequence ID" value="NZ_BAPV01000012.1"/>
</dbReference>
<evidence type="ECO:0000313" key="3">
    <source>
        <dbReference type="Proteomes" id="UP001062776"/>
    </source>
</evidence>
<proteinExistence type="predicted"/>
<dbReference type="Proteomes" id="UP001062776">
    <property type="component" value="Unassembled WGS sequence"/>
</dbReference>
<gene>
    <name evidence="2" type="ORF">AA0535_1654</name>
</gene>
<keyword evidence="3" id="KW-1185">Reference proteome</keyword>
<sequence>MSNVTAWAVYYTVATQETVPAADGSSTSVSRAAGYVWNRVLWDGATEWSAPSGSASVSDPEGKYPIGSQYAA</sequence>